<sequence length="236" mass="27551">MTSQDIIEKLKQESSEKYKANVIKMGVPEENSIGVPTSQLRTIAKEIGKSNEIAYELWNSGYHDAKLLAVLVFEVKKLSFQDIDQLMNDVISWDLCNFICKQMIMKRKDYDDFIEQWIDLNHVYKKRAAFVLIGSAVIKNKTITHDTLDQYLYLIQTHLDCDHEHVKKAVSYALREIGKKDFEYNEKVLLMVDEMLRTQNKTQVWIARDVKKELENVVEAKGRERLISRQSKMGES</sequence>
<dbReference type="EMBL" id="SMCQ01000003">
    <property type="protein sequence ID" value="TCW01676.1"/>
    <property type="molecule type" value="Genomic_DNA"/>
</dbReference>
<dbReference type="Proteomes" id="UP000295515">
    <property type="component" value="Unassembled WGS sequence"/>
</dbReference>
<keyword evidence="2" id="KW-1185">Reference proteome</keyword>
<dbReference type="Pfam" id="PF08713">
    <property type="entry name" value="DNA_alkylation"/>
    <property type="match status" value="1"/>
</dbReference>
<dbReference type="AlphaFoldDB" id="A0A4R3ZAE5"/>
<dbReference type="SUPFAM" id="SSF48371">
    <property type="entry name" value="ARM repeat"/>
    <property type="match status" value="1"/>
</dbReference>
<dbReference type="InterPro" id="IPR016024">
    <property type="entry name" value="ARM-type_fold"/>
</dbReference>
<gene>
    <name evidence="1" type="ORF">EDD60_103132</name>
</gene>
<dbReference type="PANTHER" id="PTHR41291:SF1">
    <property type="entry name" value="DNA ALKYLATION REPAIR PROTEIN"/>
    <property type="match status" value="1"/>
</dbReference>
<accession>A0A4R3ZAE5</accession>
<dbReference type="PANTHER" id="PTHR41291">
    <property type="entry name" value="DNA ALKYLATION REPAIR PROTEIN"/>
    <property type="match status" value="1"/>
</dbReference>
<comment type="caution">
    <text evidence="1">The sequence shown here is derived from an EMBL/GenBank/DDBJ whole genome shotgun (WGS) entry which is preliminary data.</text>
</comment>
<dbReference type="Gene3D" id="1.25.10.90">
    <property type="match status" value="1"/>
</dbReference>
<evidence type="ECO:0000313" key="1">
    <source>
        <dbReference type="EMBL" id="TCW01676.1"/>
    </source>
</evidence>
<proteinExistence type="predicted"/>
<dbReference type="CDD" id="cd06561">
    <property type="entry name" value="AlkD_like"/>
    <property type="match status" value="1"/>
</dbReference>
<reference evidence="1 2" key="1">
    <citation type="submission" date="2019-03" db="EMBL/GenBank/DDBJ databases">
        <title>Genomic Encyclopedia of Type Strains, Phase IV (KMG-IV): sequencing the most valuable type-strain genomes for metagenomic binning, comparative biology and taxonomic classification.</title>
        <authorList>
            <person name="Goeker M."/>
        </authorList>
    </citation>
    <scope>NUCLEOTIDE SEQUENCE [LARGE SCALE GENOMIC DNA]</scope>
    <source>
        <strain evidence="1 2">DSM 29487</strain>
    </source>
</reference>
<dbReference type="GeneID" id="98914612"/>
<name>A0A4R3ZAE5_9FIRM</name>
<evidence type="ECO:0000313" key="2">
    <source>
        <dbReference type="Proteomes" id="UP000295515"/>
    </source>
</evidence>
<dbReference type="RefSeq" id="WP_066449069.1">
    <property type="nucleotide sequence ID" value="NZ_JANKBF010000001.1"/>
</dbReference>
<organism evidence="1 2">
    <name type="scientific">Longibaculum muris</name>
    <dbReference type="NCBI Taxonomy" id="1796628"/>
    <lineage>
        <taxon>Bacteria</taxon>
        <taxon>Bacillati</taxon>
        <taxon>Bacillota</taxon>
        <taxon>Erysipelotrichia</taxon>
        <taxon>Erysipelotrichales</taxon>
        <taxon>Coprobacillaceae</taxon>
        <taxon>Longibaculum</taxon>
    </lineage>
</organism>
<dbReference type="InterPro" id="IPR014825">
    <property type="entry name" value="DNA_alkylation"/>
</dbReference>
<protein>
    <submittedName>
        <fullName evidence="1">3-methyladenine DNA glycosylase AlkD</fullName>
    </submittedName>
</protein>